<evidence type="ECO:0000256" key="1">
    <source>
        <dbReference type="SAM" id="MobiDB-lite"/>
    </source>
</evidence>
<feature type="domain" description="GTA TIM-barrel-like" evidence="2">
    <location>
        <begin position="445"/>
        <end position="741"/>
    </location>
</feature>
<dbReference type="SUPFAM" id="SSF51445">
    <property type="entry name" value="(Trans)glycosidases"/>
    <property type="match status" value="1"/>
</dbReference>
<dbReference type="Gene3D" id="3.20.20.80">
    <property type="entry name" value="Glycosidases"/>
    <property type="match status" value="1"/>
</dbReference>
<dbReference type="OrthoDB" id="8445115at2"/>
<keyword evidence="6" id="KW-1185">Reference proteome</keyword>
<dbReference type="InterPro" id="IPR025195">
    <property type="entry name" value="GTA_TIM_dom"/>
</dbReference>
<dbReference type="Proteomes" id="UP000199650">
    <property type="component" value="Unassembled WGS sequence"/>
</dbReference>
<feature type="domain" description="Rcc01698-like C-terminal" evidence="4">
    <location>
        <begin position="1054"/>
        <end position="1153"/>
    </location>
</feature>
<feature type="region of interest" description="Disordered" evidence="1">
    <location>
        <begin position="664"/>
        <end position="686"/>
    </location>
</feature>
<protein>
    <submittedName>
        <fullName evidence="5">Putative phage tail protein</fullName>
    </submittedName>
</protein>
<dbReference type="Pfam" id="PF23666">
    <property type="entry name" value="Rcc01698_C"/>
    <property type="match status" value="1"/>
</dbReference>
<proteinExistence type="predicted"/>
<gene>
    <name evidence="5" type="ORF">SAMN05444851_2117</name>
</gene>
<dbReference type="RefSeq" id="WP_091430465.1">
    <property type="nucleotide sequence ID" value="NZ_FOJB01000001.1"/>
</dbReference>
<feature type="compositionally biased region" description="Basic and acidic residues" evidence="1">
    <location>
        <begin position="672"/>
        <end position="686"/>
    </location>
</feature>
<organism evidence="5 6">
    <name type="scientific">Aliiroseovarius sediminilitoris</name>
    <dbReference type="NCBI Taxonomy" id="1173584"/>
    <lineage>
        <taxon>Bacteria</taxon>
        <taxon>Pseudomonadati</taxon>
        <taxon>Pseudomonadota</taxon>
        <taxon>Alphaproteobacteria</taxon>
        <taxon>Rhodobacterales</taxon>
        <taxon>Paracoccaceae</taxon>
        <taxon>Aliiroseovarius</taxon>
    </lineage>
</organism>
<dbReference type="InterPro" id="IPR032876">
    <property type="entry name" value="J_dom"/>
</dbReference>
<evidence type="ECO:0000259" key="2">
    <source>
        <dbReference type="Pfam" id="PF13547"/>
    </source>
</evidence>
<evidence type="ECO:0000259" key="3">
    <source>
        <dbReference type="Pfam" id="PF13550"/>
    </source>
</evidence>
<dbReference type="STRING" id="1173584.SAMN05444851_2117"/>
<reference evidence="5 6" key="1">
    <citation type="submission" date="2016-10" db="EMBL/GenBank/DDBJ databases">
        <authorList>
            <person name="de Groot N.N."/>
        </authorList>
    </citation>
    <scope>NUCLEOTIDE SEQUENCE [LARGE SCALE GENOMIC DNA]</scope>
    <source>
        <strain evidence="5 6">DSM 29439</strain>
    </source>
</reference>
<feature type="domain" description="Tip attachment protein J" evidence="3">
    <location>
        <begin position="800"/>
        <end position="961"/>
    </location>
</feature>
<evidence type="ECO:0000313" key="6">
    <source>
        <dbReference type="Proteomes" id="UP000199650"/>
    </source>
</evidence>
<sequence>MATILLSAVGAAAGASIGGGVLGLSSVVIGKAIGATVGQVIDNRILGEGSEPVETGKVDRMRLTGASEGAAIPMVFGRARLGGQVIWATRFRESVTTTGGGGGKGMPSPPEPEVTTYSYSISLAIALCEGEITRVGRIWADGNEVSRTDLNMRVYPGTETQLPDPKIEAVKGAGKAPAYRGIAYVVIEDLPLGQFGNRVPQFSFEVFRPEQRNQPKEVARGTRAVALIPGTGEYSLATTPVFYKSAPGAVDGSNMNTPSGWTDFKTSYRMMQQEMPNCLNTALVVSWFGDDLRCGNCGIRPRVEQNAVDGDSMAWSVSGVSRGQAGLVPKDDEGRPVYGGTPSDRAVMEAIALASSNGRKATFYPFILMEQMKGNALPDPWTGNLGQPVLPWRGRITTSYAPGHVASPDGTAGAVAQVAAFFGNAQPGDFSVTGNGVSYSGPAGFSYRRFILHYAHLCAAAGGVDAFLIGSELRALTQIRGPGNSFPVVEQLIALAQDVRAILGAETKISYAADWSEYFGYHPQDGSGDVFYHLDPLWSHPQIDFIGIDNYMPLSDWRDGFDHADAHHGSIYDLDYLQSNIEGGEGYDWYYKTPDARTLQIRTPITDGAHGEPWVYRYKDLRNWWERSHHNRVAGVRDSDPTGWLPGSKPFWFTELGCAAIDKGTNQPNKFLDPKSSESSRPRYSNGRRDDLIQAQYLRAIYDYWGRVDNNPTHSATGVQMLDMSRAHVWAWDARPFPQFPNRKGLWSDGANYDRGHWLNGRVSARSLASVVAEICERSGVVRYDVSKLYGLVRGYIVDQIGGARAALQPLMLAYGFEVTEREGVLIFKTRTGRSDHRLDPDKMALSPDRDTTLERVRDPEAEIAGRVRLTYVEGAGDYDVRSVEATFPDESSRTVAASEIPLILTRVEARAIVERWLSEARVARDKATFALPPSELSKGAGDVIELTTDAGTEQYRIDYVDHTEVQTLRAVRVEPGLFQPSDSVEPAPAVKPYIPPAPVFPLFMDLPFLTGDEVPHQPRIAVAAKPWPGRVALYSSVTDNGYAVNRMITDPSIVGVTRTDLERAPSGVIDRGPALRITLTDGTLASCSVDDMLNGANVAVIGDGSPDNWEVFQFAGAALVDERTYDLTMRLRGQAGTDATAPQTWPVGSYFVLLGGHQSQVRLASSARGLNRHYRIGPARKPLSDPSFLHQIHAFKGIGLRPYAPVHLSADLSSGDHVIRWIRRSRIDGDTWGEGDVPLGEAVERYRLRVIDGGSVKREVELAMPEWSYDAMMRSADLVGGAYMVEVAQISDRFGPGPYARLDVAL</sequence>
<evidence type="ECO:0000313" key="5">
    <source>
        <dbReference type="EMBL" id="SEW20576.1"/>
    </source>
</evidence>
<accession>A0A1I0Q133</accession>
<dbReference type="EMBL" id="FOJB01000001">
    <property type="protein sequence ID" value="SEW20576.1"/>
    <property type="molecule type" value="Genomic_DNA"/>
</dbReference>
<dbReference type="InterPro" id="IPR056490">
    <property type="entry name" value="Rcc01698_C"/>
</dbReference>
<dbReference type="Pfam" id="PF13550">
    <property type="entry name" value="Phage-tail_3"/>
    <property type="match status" value="1"/>
</dbReference>
<name>A0A1I0Q133_9RHOB</name>
<evidence type="ECO:0000259" key="4">
    <source>
        <dbReference type="Pfam" id="PF23666"/>
    </source>
</evidence>
<dbReference type="InterPro" id="IPR017853">
    <property type="entry name" value="GH"/>
</dbReference>
<dbReference type="Pfam" id="PF13547">
    <property type="entry name" value="GTA_TIM"/>
    <property type="match status" value="1"/>
</dbReference>
<dbReference type="CDD" id="cd19607">
    <property type="entry name" value="GTA_TIM-barrel-like"/>
    <property type="match status" value="1"/>
</dbReference>